<keyword evidence="4" id="KW-1185">Reference proteome</keyword>
<feature type="transmembrane region" description="Helical" evidence="2">
    <location>
        <begin position="946"/>
        <end position="969"/>
    </location>
</feature>
<dbReference type="AlphaFoldDB" id="A0A1Y1ZUT1"/>
<feature type="region of interest" description="Disordered" evidence="1">
    <location>
        <begin position="408"/>
        <end position="537"/>
    </location>
</feature>
<feature type="region of interest" description="Disordered" evidence="1">
    <location>
        <begin position="243"/>
        <end position="270"/>
    </location>
</feature>
<feature type="region of interest" description="Disordered" evidence="1">
    <location>
        <begin position="359"/>
        <end position="396"/>
    </location>
</feature>
<feature type="compositionally biased region" description="Polar residues" evidence="1">
    <location>
        <begin position="669"/>
        <end position="679"/>
    </location>
</feature>
<comment type="caution">
    <text evidence="3">The sequence shown here is derived from an EMBL/GenBank/DDBJ whole genome shotgun (WGS) entry which is preliminary data.</text>
</comment>
<evidence type="ECO:0000256" key="2">
    <source>
        <dbReference type="SAM" id="Phobius"/>
    </source>
</evidence>
<accession>A0A1Y1ZUT1</accession>
<feature type="compositionally biased region" description="Basic residues" evidence="1">
    <location>
        <begin position="492"/>
        <end position="504"/>
    </location>
</feature>
<name>A0A1Y1ZUT1_9PLEO</name>
<dbReference type="OrthoDB" id="9988102at2759"/>
<feature type="compositionally biased region" description="Low complexity" evidence="1">
    <location>
        <begin position="824"/>
        <end position="851"/>
    </location>
</feature>
<proteinExistence type="predicted"/>
<sequence>MASSIGPQPARRRIANASLPKDVTNIHLQAEGRSTPLPQYEKTQSVPFTLTLQEEKSNPGQFQLVVNIDPEHKKSNGSPPKPAASKRLYTNLQAFPSLGYDVSSLYQTQKSSPPTSPQQEQHGWSDLDAIPPDFLQKVVPDWNVTFERSNSTATSHSSRKLADIKARIKKSGKGFVVRLLKGSNPETNEVAEVHLGQQAADDEPAVAELDSTAARIELDATQSSEVSPVEHDHTVHVDPNVFEIGPSIEPGTERPSTPGLSRTPTPAAPVPGCRVSAIPQWLSQTAALESRSRNSISFSEGGFSDAETLVPEIRSLVEPVDDDQTDLEPFSTNSSRFPTRTASVTSIVKTPTRGLSVVGPVKRVAKTRAGGGKAARNSLNRSDAHKSFRRRSPQDASTLLAASASMLLQPDSHTQGLRHRPRRSQSDFVEDAGSKESDTWHHPSRDRQPKKDKITRRSSAEGLHPTNQQKPRLRLDPNVPRITKSANNSPILRRKNSPRSHKRSVSSSSVQFAEHNDHIPSPEWSEVDPAEDKSEELRDAVSKLLGAKPADDNPPHNPSLMSVPRIEEPVDADCVGAIPQFPELEIRSAPVNMKSPFATFFGLALSALSERVFEGLHALQEKYGREPPVAPGYVRVRWTCSCGEQLYDDFVERRPGAARLLEGYLNRPQVRTPTSPAGRTSTSSTMSSVFSSVSTASTLATPASTYGGPSSWGKGGESSKYSPTRLRSSNPFSVRINSYHEEQWLLTCANEGRYTPKIVHIDVNAGRIKSDKDLALAVREHYERLNNKWLKWAKLRGLTTIEFVQFEVHRNRFADIRQSPSMPPTSSSITPSASFSSRSPSLSESSDSKPPSTHPYSFEPVDLIPPVGSTYLLHLFRHPHDYDNELITYARAPKRRERLEFGVGWGINLVEGFLEKRVWATVGLGLGVGSLVFAVVWAVRWGDVQGAFGVAGWVVAVAGVVVGGLQGWLE</sequence>
<feature type="transmembrane region" description="Helical" evidence="2">
    <location>
        <begin position="918"/>
        <end position="939"/>
    </location>
</feature>
<keyword evidence="2" id="KW-0472">Membrane</keyword>
<feature type="region of interest" description="Disordered" evidence="1">
    <location>
        <begin position="817"/>
        <end position="857"/>
    </location>
</feature>
<dbReference type="EMBL" id="MCFA01000037">
    <property type="protein sequence ID" value="ORY13964.1"/>
    <property type="molecule type" value="Genomic_DNA"/>
</dbReference>
<keyword evidence="2" id="KW-1133">Transmembrane helix</keyword>
<feature type="compositionally biased region" description="Basic and acidic residues" evidence="1">
    <location>
        <begin position="432"/>
        <end position="452"/>
    </location>
</feature>
<feature type="region of interest" description="Disordered" evidence="1">
    <location>
        <begin position="704"/>
        <end position="726"/>
    </location>
</feature>
<dbReference type="Proteomes" id="UP000193144">
    <property type="component" value="Unassembled WGS sequence"/>
</dbReference>
<feature type="compositionally biased region" description="Polar residues" evidence="1">
    <location>
        <begin position="254"/>
        <end position="264"/>
    </location>
</feature>
<dbReference type="STRING" id="1231657.A0A1Y1ZUT1"/>
<evidence type="ECO:0000313" key="3">
    <source>
        <dbReference type="EMBL" id="ORY13964.1"/>
    </source>
</evidence>
<evidence type="ECO:0000256" key="1">
    <source>
        <dbReference type="SAM" id="MobiDB-lite"/>
    </source>
</evidence>
<feature type="region of interest" description="Disordered" evidence="1">
    <location>
        <begin position="667"/>
        <end position="686"/>
    </location>
</feature>
<feature type="region of interest" description="Disordered" evidence="1">
    <location>
        <begin position="1"/>
        <end position="21"/>
    </location>
</feature>
<keyword evidence="2" id="KW-0812">Transmembrane</keyword>
<feature type="region of interest" description="Disordered" evidence="1">
    <location>
        <begin position="106"/>
        <end position="128"/>
    </location>
</feature>
<protein>
    <submittedName>
        <fullName evidence="3">Uncharacterized protein</fullName>
    </submittedName>
</protein>
<feature type="compositionally biased region" description="Polar residues" evidence="1">
    <location>
        <begin position="106"/>
        <end position="122"/>
    </location>
</feature>
<gene>
    <name evidence="3" type="ORF">BCR34DRAFT_672741</name>
</gene>
<organism evidence="3 4">
    <name type="scientific">Clohesyomyces aquaticus</name>
    <dbReference type="NCBI Taxonomy" id="1231657"/>
    <lineage>
        <taxon>Eukaryota</taxon>
        <taxon>Fungi</taxon>
        <taxon>Dikarya</taxon>
        <taxon>Ascomycota</taxon>
        <taxon>Pezizomycotina</taxon>
        <taxon>Dothideomycetes</taxon>
        <taxon>Pleosporomycetidae</taxon>
        <taxon>Pleosporales</taxon>
        <taxon>Lindgomycetaceae</taxon>
        <taxon>Clohesyomyces</taxon>
    </lineage>
</organism>
<evidence type="ECO:0000313" key="4">
    <source>
        <dbReference type="Proteomes" id="UP000193144"/>
    </source>
</evidence>
<reference evidence="3 4" key="1">
    <citation type="submission" date="2016-07" db="EMBL/GenBank/DDBJ databases">
        <title>Pervasive Adenine N6-methylation of Active Genes in Fungi.</title>
        <authorList>
            <consortium name="DOE Joint Genome Institute"/>
            <person name="Mondo S.J."/>
            <person name="Dannebaum R.O."/>
            <person name="Kuo R.C."/>
            <person name="Labutti K."/>
            <person name="Haridas S."/>
            <person name="Kuo A."/>
            <person name="Salamov A."/>
            <person name="Ahrendt S.R."/>
            <person name="Lipzen A."/>
            <person name="Sullivan W."/>
            <person name="Andreopoulos W.B."/>
            <person name="Clum A."/>
            <person name="Lindquist E."/>
            <person name="Daum C."/>
            <person name="Ramamoorthy G.K."/>
            <person name="Gryganskyi A."/>
            <person name="Culley D."/>
            <person name="Magnuson J.K."/>
            <person name="James T.Y."/>
            <person name="O'Malley M.A."/>
            <person name="Stajich J.E."/>
            <person name="Spatafora J.W."/>
            <person name="Visel A."/>
            <person name="Grigoriev I.V."/>
        </authorList>
    </citation>
    <scope>NUCLEOTIDE SEQUENCE [LARGE SCALE GENOMIC DNA]</scope>
    <source>
        <strain evidence="3 4">CBS 115471</strain>
    </source>
</reference>